<dbReference type="SUPFAM" id="SSF53697">
    <property type="entry name" value="SIS domain"/>
    <property type="match status" value="1"/>
</dbReference>
<reference evidence="5" key="1">
    <citation type="submission" date="2021-01" db="EMBL/GenBank/DDBJ databases">
        <authorList>
            <person name="Corre E."/>
            <person name="Pelletier E."/>
            <person name="Niang G."/>
            <person name="Scheremetjew M."/>
            <person name="Finn R."/>
            <person name="Kale V."/>
            <person name="Holt S."/>
            <person name="Cochrane G."/>
            <person name="Meng A."/>
            <person name="Brown T."/>
            <person name="Cohen L."/>
        </authorList>
    </citation>
    <scope>NUCLEOTIDE SEQUENCE</scope>
    <source>
        <strain evidence="5">10249 10 AB</strain>
    </source>
</reference>
<dbReference type="AlphaFoldDB" id="A0A7S4ERD7"/>
<evidence type="ECO:0000313" key="5">
    <source>
        <dbReference type="EMBL" id="CAE0729766.1"/>
    </source>
</evidence>
<evidence type="ECO:0000256" key="3">
    <source>
        <dbReference type="ARBA" id="ARBA00023235"/>
    </source>
</evidence>
<dbReference type="GO" id="GO:0051156">
    <property type="term" value="P:glucose 6-phosphate metabolic process"/>
    <property type="evidence" value="ECO:0007669"/>
    <property type="project" value="TreeGrafter"/>
</dbReference>
<name>A0A7S4ERD7_9STRA</name>
<evidence type="ECO:0008006" key="6">
    <source>
        <dbReference type="Google" id="ProtNLM"/>
    </source>
</evidence>
<proteinExistence type="predicted"/>
<gene>
    <name evidence="5" type="ORF">PAUS00366_LOCUS22551</name>
</gene>
<dbReference type="PANTHER" id="PTHR11469:SF1">
    <property type="entry name" value="GLUCOSE-6-PHOSPHATE ISOMERASE"/>
    <property type="match status" value="1"/>
</dbReference>
<dbReference type="Gene3D" id="3.40.50.10490">
    <property type="entry name" value="Glucose-6-phosphate isomerase like protein, domain 1"/>
    <property type="match status" value="3"/>
</dbReference>
<feature type="compositionally biased region" description="Acidic residues" evidence="4">
    <location>
        <begin position="702"/>
        <end position="714"/>
    </location>
</feature>
<dbReference type="GO" id="GO:0097367">
    <property type="term" value="F:carbohydrate derivative binding"/>
    <property type="evidence" value="ECO:0007669"/>
    <property type="project" value="InterPro"/>
</dbReference>
<organism evidence="5">
    <name type="scientific">Pseudo-nitzschia australis</name>
    <dbReference type="NCBI Taxonomy" id="44445"/>
    <lineage>
        <taxon>Eukaryota</taxon>
        <taxon>Sar</taxon>
        <taxon>Stramenopiles</taxon>
        <taxon>Ochrophyta</taxon>
        <taxon>Bacillariophyta</taxon>
        <taxon>Bacillariophyceae</taxon>
        <taxon>Bacillariophycidae</taxon>
        <taxon>Bacillariales</taxon>
        <taxon>Bacillariaceae</taxon>
        <taxon>Pseudo-nitzschia</taxon>
    </lineage>
</organism>
<dbReference type="GO" id="GO:0048029">
    <property type="term" value="F:monosaccharide binding"/>
    <property type="evidence" value="ECO:0007669"/>
    <property type="project" value="TreeGrafter"/>
</dbReference>
<evidence type="ECO:0000256" key="1">
    <source>
        <dbReference type="ARBA" id="ARBA00022432"/>
    </source>
</evidence>
<accession>A0A7S4ERD7</accession>
<keyword evidence="2" id="KW-0324">Glycolysis</keyword>
<dbReference type="Pfam" id="PF00342">
    <property type="entry name" value="PGI"/>
    <property type="match status" value="2"/>
</dbReference>
<feature type="compositionally biased region" description="Polar residues" evidence="4">
    <location>
        <begin position="143"/>
        <end position="152"/>
    </location>
</feature>
<feature type="region of interest" description="Disordered" evidence="4">
    <location>
        <begin position="122"/>
        <end position="152"/>
    </location>
</feature>
<keyword evidence="1" id="KW-0312">Gluconeogenesis</keyword>
<dbReference type="PROSITE" id="PS51463">
    <property type="entry name" value="P_GLUCOSE_ISOMERASE_3"/>
    <property type="match status" value="1"/>
</dbReference>
<dbReference type="GO" id="GO:0006096">
    <property type="term" value="P:glycolytic process"/>
    <property type="evidence" value="ECO:0007669"/>
    <property type="project" value="UniProtKB-KW"/>
</dbReference>
<dbReference type="GO" id="GO:0006094">
    <property type="term" value="P:gluconeogenesis"/>
    <property type="evidence" value="ECO:0007669"/>
    <property type="project" value="UniProtKB-KW"/>
</dbReference>
<feature type="region of interest" description="Disordered" evidence="4">
    <location>
        <begin position="699"/>
        <end position="720"/>
    </location>
</feature>
<keyword evidence="3" id="KW-0413">Isomerase</keyword>
<evidence type="ECO:0000256" key="2">
    <source>
        <dbReference type="ARBA" id="ARBA00023152"/>
    </source>
</evidence>
<sequence>MVSLRDSSICSTTTPQAWAILRRHARDEISHLRLQELCRDNDRVSSLVSVYNAMTPSANSMLMIDLSRQRMTLETLNHLLRLGTARGLPNFIRQLSWGQNDPRNPIVPARLVREQDHPNIYLRTPNAKNKDNRHRYNGRDKSTTTPQKQKQNEQPFCCIPSYHMALRVPCGRNLEMFARDGSNVLVGIHNDWDRIRRISESLRRGKLPGVTGGMIKDVVVVGRGLAVMALRFVYLSLCKDEAATIGRRVGMDGRNPKKGSELGHRRIKFLTTFDPVQAAAVISDLDPSSTLVISVAIAREEDSEMMTLARRTIQTWLLSNLGGHGRRPEVILSKHSMLVTSNEDLANKHKPESVFLIPNHSRCEPFTTFTAASLLPLSIVFGWPTVEAFLSGAHDIDQHFVETNPRHNLPVLLALTDVWNDCLSSSANSNKNNPNLNNAGRIITPYTEAFVAYPAFVAALEAQTCGSEREERNDNINGAINSTSSFHNSWMSSSSTRQPQSKSTISLSTAIMQSSSCSSVVIDGGLHGVYDRSLYQSPKNIPSELVMTLDSQLATNGALKGGGATQEIYEAQDALICSLFAHADGLAFGNNDDDHYPHPDDSPHIDTGFGGDQNSTFVDEQQQVEDHASNGNRPSTLLLCGRLDAFTCGQLVAMAEHRAVVKAWIWGIDPFPKDDGSSGATLPRWKRTELLRERLEKMMSDEYSEEEEDDEDDTEHTTELNLSTKTILRHYANMTKGQRRSAMNN</sequence>
<dbReference type="EMBL" id="HBIX01034493">
    <property type="protein sequence ID" value="CAE0729766.1"/>
    <property type="molecule type" value="Transcribed_RNA"/>
</dbReference>
<evidence type="ECO:0000256" key="4">
    <source>
        <dbReference type="SAM" id="MobiDB-lite"/>
    </source>
</evidence>
<dbReference type="GO" id="GO:0004347">
    <property type="term" value="F:glucose-6-phosphate isomerase activity"/>
    <property type="evidence" value="ECO:0007669"/>
    <property type="project" value="InterPro"/>
</dbReference>
<dbReference type="PANTHER" id="PTHR11469">
    <property type="entry name" value="GLUCOSE-6-PHOSPHATE ISOMERASE"/>
    <property type="match status" value="1"/>
</dbReference>
<protein>
    <recommendedName>
        <fullName evidence="6">Glucose-6-phosphate isomerase</fullName>
    </recommendedName>
</protein>
<dbReference type="InterPro" id="IPR046348">
    <property type="entry name" value="SIS_dom_sf"/>
</dbReference>
<dbReference type="InterPro" id="IPR001672">
    <property type="entry name" value="G6P_Isomerase"/>
</dbReference>
<dbReference type="GO" id="GO:0005829">
    <property type="term" value="C:cytosol"/>
    <property type="evidence" value="ECO:0007669"/>
    <property type="project" value="TreeGrafter"/>
</dbReference>